<sequence length="297" mass="33269">MSRSHRHPARPGTPPRGSRRPRPTSPRERPRKPTEDRRRRRRRRPHRAPVRRSPRRRCASPARTARRDREAGHAEHRRHGPTGHRARPALHSEAGGVPIGTAADGLGDGPRGRVPEKTVDRPSDETEQQTRPRRPRGPIPDIGRGRSDGARVSDADGETVSSASRTSRRRPPSRGPVRPSPARRRVAGRDHTPRHARPRPLKKGRIRVTAWRPGRRTPVPTALPHPPPRPPVRPRRAGPAAPKPAGSDHGRKPPRTGEPETMPCRVATATRIPLRSPRQGARLRRLRAREWISCPIS</sequence>
<accession>A0A221W5S0</accession>
<keyword evidence="3" id="KW-1185">Reference proteome</keyword>
<evidence type="ECO:0000313" key="3">
    <source>
        <dbReference type="Proteomes" id="UP000204221"/>
    </source>
</evidence>
<name>A0A221W5S0_9PSEU</name>
<feature type="compositionally biased region" description="Basic and acidic residues" evidence="1">
    <location>
        <begin position="246"/>
        <end position="258"/>
    </location>
</feature>
<dbReference type="EMBL" id="CP022521">
    <property type="protein sequence ID" value="ASO21036.1"/>
    <property type="molecule type" value="Genomic_DNA"/>
</dbReference>
<feature type="compositionally biased region" description="Basic and acidic residues" evidence="1">
    <location>
        <begin position="25"/>
        <end position="37"/>
    </location>
</feature>
<dbReference type="AlphaFoldDB" id="A0A221W5S0"/>
<dbReference type="KEGG" id="ahg:AHOG_17050"/>
<feature type="compositionally biased region" description="Pro residues" evidence="1">
    <location>
        <begin position="221"/>
        <end position="231"/>
    </location>
</feature>
<protein>
    <submittedName>
        <fullName evidence="2">Uncharacterized protein</fullName>
    </submittedName>
</protein>
<feature type="compositionally biased region" description="Basic and acidic residues" evidence="1">
    <location>
        <begin position="65"/>
        <end position="74"/>
    </location>
</feature>
<feature type="compositionally biased region" description="Basic residues" evidence="1">
    <location>
        <begin position="194"/>
        <end position="206"/>
    </location>
</feature>
<dbReference type="Proteomes" id="UP000204221">
    <property type="component" value="Chromosome"/>
</dbReference>
<feature type="compositionally biased region" description="Basic and acidic residues" evidence="1">
    <location>
        <begin position="110"/>
        <end position="130"/>
    </location>
</feature>
<organism evidence="2 3">
    <name type="scientific">Actinoalloteichus hoggarensis</name>
    <dbReference type="NCBI Taxonomy" id="1470176"/>
    <lineage>
        <taxon>Bacteria</taxon>
        <taxon>Bacillati</taxon>
        <taxon>Actinomycetota</taxon>
        <taxon>Actinomycetes</taxon>
        <taxon>Pseudonocardiales</taxon>
        <taxon>Pseudonocardiaceae</taxon>
        <taxon>Actinoalloteichus</taxon>
    </lineage>
</organism>
<feature type="compositionally biased region" description="Basic and acidic residues" evidence="1">
    <location>
        <begin position="143"/>
        <end position="154"/>
    </location>
</feature>
<feature type="region of interest" description="Disordered" evidence="1">
    <location>
        <begin position="1"/>
        <end position="268"/>
    </location>
</feature>
<evidence type="ECO:0000256" key="1">
    <source>
        <dbReference type="SAM" id="MobiDB-lite"/>
    </source>
</evidence>
<feature type="compositionally biased region" description="Basic residues" evidence="1">
    <location>
        <begin position="75"/>
        <end position="88"/>
    </location>
</feature>
<feature type="compositionally biased region" description="Basic residues" evidence="1">
    <location>
        <begin position="38"/>
        <end position="58"/>
    </location>
</feature>
<reference evidence="2 3" key="1">
    <citation type="submission" date="2017-07" db="EMBL/GenBank/DDBJ databases">
        <title>Complete genome sequence of Actinoalloteichus hoggarensis DSM 45943, type strain of Actinoalloteichus hoggarensis.</title>
        <authorList>
            <person name="Ruckert C."/>
            <person name="Nouioui I."/>
            <person name="Willmese J."/>
            <person name="van Wezel G."/>
            <person name="Klenk H.-P."/>
            <person name="Kalinowski J."/>
            <person name="Zotchev S.B."/>
        </authorList>
    </citation>
    <scope>NUCLEOTIDE SEQUENCE [LARGE SCALE GENOMIC DNA]</scope>
    <source>
        <strain evidence="2 3">DSM 45943</strain>
    </source>
</reference>
<gene>
    <name evidence="2" type="ORF">AHOG_17050</name>
</gene>
<evidence type="ECO:0000313" key="2">
    <source>
        <dbReference type="EMBL" id="ASO21036.1"/>
    </source>
</evidence>
<proteinExistence type="predicted"/>